<dbReference type="GO" id="GO:0004519">
    <property type="term" value="F:endonuclease activity"/>
    <property type="evidence" value="ECO:0007669"/>
    <property type="project" value="UniProtKB-KW"/>
</dbReference>
<feature type="domain" description="Endonuclease/exonuclease/phosphatase" evidence="1">
    <location>
        <begin position="68"/>
        <end position="335"/>
    </location>
</feature>
<dbReference type="OrthoDB" id="8047712at2"/>
<dbReference type="PANTHER" id="PTHR14859:SF1">
    <property type="entry name" value="PGAP2-INTERACTING PROTEIN"/>
    <property type="match status" value="1"/>
</dbReference>
<dbReference type="PANTHER" id="PTHR14859">
    <property type="entry name" value="CALCOFLUOR WHITE HYPERSENSITIVE PROTEIN PRECURSOR"/>
    <property type="match status" value="1"/>
</dbReference>
<protein>
    <submittedName>
        <fullName evidence="2">Endonuclease/exonuclease/phosphatase</fullName>
    </submittedName>
</protein>
<sequence>MAALVTPTVETLMPLGSDFFASGIEGPATTAHARDLVAQADVLHTLELHQPSGTAETFIKPSLRVAAWNLERCKHVEASEALLRRSGADICLLSEMDNGMARSSNLHTTRELAKKLGTGYLFGVEFIEFGLGTPEEEERFKGQKNILGLHGNAILSPLPMRDNALLPLDDGTIWYGLNWHHRRIGGRNAILTSIECAHMNILFISTHFETLTKPEGRRAQIDLILEELAKRGQADHVVIAGDFNTATLPDIDGMASHPDWFEAPEIFEPMFTSLREAGFEWLRGNDRGQTRRRLDDGRPPPVLRRIDWFFTKGLEVSNPQIWPAVDEAGNPLSDHEMISLDISLVPPRV</sequence>
<dbReference type="Pfam" id="PF03372">
    <property type="entry name" value="Exo_endo_phos"/>
    <property type="match status" value="1"/>
</dbReference>
<proteinExistence type="predicted"/>
<accession>B2IEJ9</accession>
<keyword evidence="2" id="KW-0540">Nuclease</keyword>
<dbReference type="STRING" id="395963.Bind_3384"/>
<dbReference type="EMBL" id="CP001016">
    <property type="protein sequence ID" value="ACB96941.1"/>
    <property type="molecule type" value="Genomic_DNA"/>
</dbReference>
<dbReference type="InterPro" id="IPR005135">
    <property type="entry name" value="Endo/exonuclease/phosphatase"/>
</dbReference>
<keyword evidence="3" id="KW-1185">Reference proteome</keyword>
<dbReference type="Gene3D" id="3.60.10.10">
    <property type="entry name" value="Endonuclease/exonuclease/phosphatase"/>
    <property type="match status" value="1"/>
</dbReference>
<dbReference type="AlphaFoldDB" id="B2IEJ9"/>
<evidence type="ECO:0000313" key="3">
    <source>
        <dbReference type="Proteomes" id="UP000001695"/>
    </source>
</evidence>
<evidence type="ECO:0000259" key="1">
    <source>
        <dbReference type="Pfam" id="PF03372"/>
    </source>
</evidence>
<dbReference type="GO" id="GO:0006506">
    <property type="term" value="P:GPI anchor biosynthetic process"/>
    <property type="evidence" value="ECO:0007669"/>
    <property type="project" value="TreeGrafter"/>
</dbReference>
<dbReference type="HOGENOM" id="CLU_806105_0_0_5"/>
<dbReference type="Proteomes" id="UP000001695">
    <property type="component" value="Chromosome"/>
</dbReference>
<dbReference type="RefSeq" id="WP_012386289.1">
    <property type="nucleotide sequence ID" value="NC_010581.1"/>
</dbReference>
<name>B2IEJ9_BEII9</name>
<dbReference type="eggNOG" id="COG3568">
    <property type="taxonomic scope" value="Bacteria"/>
</dbReference>
<dbReference type="KEGG" id="bid:Bind_3384"/>
<dbReference type="InterPro" id="IPR036691">
    <property type="entry name" value="Endo/exonu/phosph_ase_sf"/>
</dbReference>
<dbReference type="GO" id="GO:0016020">
    <property type="term" value="C:membrane"/>
    <property type="evidence" value="ECO:0007669"/>
    <property type="project" value="GOC"/>
</dbReference>
<keyword evidence="2" id="KW-0269">Exonuclease</keyword>
<dbReference type="SUPFAM" id="SSF56219">
    <property type="entry name" value="DNase I-like"/>
    <property type="match status" value="1"/>
</dbReference>
<evidence type="ECO:0000313" key="2">
    <source>
        <dbReference type="EMBL" id="ACB96941.1"/>
    </source>
</evidence>
<organism evidence="2 3">
    <name type="scientific">Beijerinckia indica subsp. indica (strain ATCC 9039 / DSM 1715 / NCIMB 8712)</name>
    <dbReference type="NCBI Taxonomy" id="395963"/>
    <lineage>
        <taxon>Bacteria</taxon>
        <taxon>Pseudomonadati</taxon>
        <taxon>Pseudomonadota</taxon>
        <taxon>Alphaproteobacteria</taxon>
        <taxon>Hyphomicrobiales</taxon>
        <taxon>Beijerinckiaceae</taxon>
        <taxon>Beijerinckia</taxon>
    </lineage>
</organism>
<keyword evidence="2" id="KW-0255">Endonuclease</keyword>
<reference evidence="2 3" key="2">
    <citation type="journal article" date="2010" name="J. Bacteriol.">
        <title>Complete genome sequence of Beijerinckia indica subsp. indica.</title>
        <authorList>
            <person name="Tamas I."/>
            <person name="Dedysh S.N."/>
            <person name="Liesack W."/>
            <person name="Stott M.B."/>
            <person name="Alam M."/>
            <person name="Murrell J.C."/>
            <person name="Dunfield P.F."/>
        </authorList>
    </citation>
    <scope>NUCLEOTIDE SEQUENCE [LARGE SCALE GENOMIC DNA]</scope>
    <source>
        <strain evidence="3">ATCC 9039 / DSM 1715 / NCIMB 8712</strain>
    </source>
</reference>
<keyword evidence="2" id="KW-0378">Hydrolase</keyword>
<dbReference type="InterPro" id="IPR051916">
    <property type="entry name" value="GPI-anchor_lipid_remodeler"/>
</dbReference>
<reference evidence="3" key="1">
    <citation type="submission" date="2008-03" db="EMBL/GenBank/DDBJ databases">
        <title>Complete sequence of chromosome of Beijerinckia indica subsp. indica ATCC 9039.</title>
        <authorList>
            <consortium name="US DOE Joint Genome Institute"/>
            <person name="Copeland A."/>
            <person name="Lucas S."/>
            <person name="Lapidus A."/>
            <person name="Glavina del Rio T."/>
            <person name="Dalin E."/>
            <person name="Tice H."/>
            <person name="Bruce D."/>
            <person name="Goodwin L."/>
            <person name="Pitluck S."/>
            <person name="LaButti K."/>
            <person name="Schmutz J."/>
            <person name="Larimer F."/>
            <person name="Land M."/>
            <person name="Hauser L."/>
            <person name="Kyrpides N."/>
            <person name="Mikhailova N."/>
            <person name="Dunfield P.F."/>
            <person name="Dedysh S.N."/>
            <person name="Liesack W."/>
            <person name="Saw J.H."/>
            <person name="Alam M."/>
            <person name="Chen Y."/>
            <person name="Murrell J.C."/>
            <person name="Richardson P."/>
        </authorList>
    </citation>
    <scope>NUCLEOTIDE SEQUENCE [LARGE SCALE GENOMIC DNA]</scope>
    <source>
        <strain evidence="3">ATCC 9039 / DSM 1715 / NCIMB 8712</strain>
    </source>
</reference>
<dbReference type="GO" id="GO:0004527">
    <property type="term" value="F:exonuclease activity"/>
    <property type="evidence" value="ECO:0007669"/>
    <property type="project" value="UniProtKB-KW"/>
</dbReference>
<gene>
    <name evidence="2" type="ordered locus">Bind_3384</name>
</gene>